<protein>
    <submittedName>
        <fullName evidence="2">Uncharacterized protein</fullName>
    </submittedName>
</protein>
<feature type="compositionally biased region" description="Basic and acidic residues" evidence="1">
    <location>
        <begin position="345"/>
        <end position="355"/>
    </location>
</feature>
<feature type="compositionally biased region" description="Basic and acidic residues" evidence="1">
    <location>
        <begin position="324"/>
        <end position="337"/>
    </location>
</feature>
<evidence type="ECO:0000313" key="3">
    <source>
        <dbReference type="Proteomes" id="UP000077521"/>
    </source>
</evidence>
<name>A0A8T8SEQ0_9BASI</name>
<proteinExistence type="predicted"/>
<gene>
    <name evidence="2" type="ORF">A4X13_0g8560</name>
</gene>
<dbReference type="EMBL" id="LWDF02001560">
    <property type="protein sequence ID" value="KAE8237992.1"/>
    <property type="molecule type" value="Genomic_DNA"/>
</dbReference>
<evidence type="ECO:0000313" key="2">
    <source>
        <dbReference type="EMBL" id="KAE8237992.1"/>
    </source>
</evidence>
<accession>A0A8T8SEQ0</accession>
<reference evidence="2" key="2">
    <citation type="journal article" date="2019" name="IMA Fungus">
        <title>Genome sequencing and comparison of five Tilletia species to identify candidate genes for the detection of regulated species infecting wheat.</title>
        <authorList>
            <person name="Nguyen H.D.T."/>
            <person name="Sultana T."/>
            <person name="Kesanakurti P."/>
            <person name="Hambleton S."/>
        </authorList>
    </citation>
    <scope>NUCLEOTIDE SEQUENCE</scope>
    <source>
        <strain evidence="2">DAOMC 236416</strain>
    </source>
</reference>
<evidence type="ECO:0000256" key="1">
    <source>
        <dbReference type="SAM" id="MobiDB-lite"/>
    </source>
</evidence>
<dbReference type="Proteomes" id="UP000077521">
    <property type="component" value="Unassembled WGS sequence"/>
</dbReference>
<organism evidence="2 3">
    <name type="scientific">Tilletia indica</name>
    <dbReference type="NCBI Taxonomy" id="43049"/>
    <lineage>
        <taxon>Eukaryota</taxon>
        <taxon>Fungi</taxon>
        <taxon>Dikarya</taxon>
        <taxon>Basidiomycota</taxon>
        <taxon>Ustilaginomycotina</taxon>
        <taxon>Exobasidiomycetes</taxon>
        <taxon>Tilletiales</taxon>
        <taxon>Tilletiaceae</taxon>
        <taxon>Tilletia</taxon>
    </lineage>
</organism>
<sequence>MNVSSELNDAMRDPESHIRASCVPTVAAASSSETLLPRCLQYERWSTTSALNSMAQHTNSWPDSSGLIQQSQQRQYADGLMNAAYRPKYVCWDCRRTFKPTVCDGKRVVHTAQADKHGIAETTDGQPYLAPRRYQSPKKAEKDSNASSTYIRHPSSDPREQTVWAIHDDPGPNRTHQMMLKGANIWTNYGKGKKEATLLAAYQQHVLDKAEESYESTGEWEPRKREPNFPSECTTREEADAWLAAARASIPTELLPPRVVVTCCPSCGEVGTRIGSNFRAPKYKDIKAWKEARRRTEEEGEHWTFCLSEEEVSQMAELVELAKARDKVEQEGDHSEGGSEGYVSGKDRRREQELRAKLGLTKSKINVEGIGPLRDELQGLQPARRI</sequence>
<comment type="caution">
    <text evidence="2">The sequence shown here is derived from an EMBL/GenBank/DDBJ whole genome shotgun (WGS) entry which is preliminary data.</text>
</comment>
<feature type="region of interest" description="Disordered" evidence="1">
    <location>
        <begin position="324"/>
        <end position="355"/>
    </location>
</feature>
<reference evidence="2" key="1">
    <citation type="submission" date="2016-04" db="EMBL/GenBank/DDBJ databases">
        <authorList>
            <person name="Nguyen H.D."/>
            <person name="Samba Siva P."/>
            <person name="Cullis J."/>
            <person name="Levesque C.A."/>
            <person name="Hambleton S."/>
        </authorList>
    </citation>
    <scope>NUCLEOTIDE SEQUENCE</scope>
    <source>
        <strain evidence="2">DAOMC 236416</strain>
    </source>
</reference>
<keyword evidence="3" id="KW-1185">Reference proteome</keyword>
<feature type="region of interest" description="Disordered" evidence="1">
    <location>
        <begin position="118"/>
        <end position="159"/>
    </location>
</feature>
<dbReference type="AlphaFoldDB" id="A0A8T8SEQ0"/>